<gene>
    <name evidence="8" type="ORF">IAG42_13260</name>
</gene>
<proteinExistence type="predicted"/>
<feature type="transmembrane region" description="Helical" evidence="7">
    <location>
        <begin position="324"/>
        <end position="343"/>
    </location>
</feature>
<dbReference type="AlphaFoldDB" id="A0A7H1B6Y6"/>
<feature type="transmembrane region" description="Helical" evidence="7">
    <location>
        <begin position="57"/>
        <end position="79"/>
    </location>
</feature>
<dbReference type="EMBL" id="CP061281">
    <property type="protein sequence ID" value="QNS04491.1"/>
    <property type="molecule type" value="Genomic_DNA"/>
</dbReference>
<feature type="compositionally biased region" description="Basic and acidic residues" evidence="6">
    <location>
        <begin position="377"/>
        <end position="386"/>
    </location>
</feature>
<feature type="transmembrane region" description="Helical" evidence="7">
    <location>
        <begin position="198"/>
        <end position="216"/>
    </location>
</feature>
<reference evidence="8 9" key="1">
    <citation type="submission" date="2020-09" db="EMBL/GenBank/DDBJ databases">
        <title>A novel species.</title>
        <authorList>
            <person name="Gao J."/>
        </authorList>
    </citation>
    <scope>NUCLEOTIDE SEQUENCE [LARGE SCALE GENOMIC DNA]</scope>
    <source>
        <strain evidence="8 9">CRXT-Y-14</strain>
    </source>
</reference>
<sequence>MNNPKRWDSERILLAAAGPVIALVVAFALTSLVLLASGENPVEPFSIMFEQATFSDVQVLIINDAAGLYIGALAVAIGFRMNLFNIGVEGQYRLAACVAAIVGAHIAFPAFLQIPLLILSAAVTGALWAGIAGVLKVTRGVSEVVSTIMLNSIAASVIAYLTLEDAFGVAVGNNRTTGEMDKAGWFPGINLGDTVGTVYGFVVVAVLLGIVYWVMLNRTRFGFDLRASGASESAAAASGVSAKKMVLTAMLLSGAVAGLAGLPTLLGSTHTFSDSFPASLGFNAITVALLGRNSPAGMALASLLLSWLFNAADPLDLQGYSSEIATIMQGLIVIAVVVSYESVRVWGTRRQQSRVGAELAAGHVLATAGPDDSDDNNDTKKEVAAR</sequence>
<keyword evidence="4 7" id="KW-1133">Transmembrane helix</keyword>
<feature type="transmembrane region" description="Helical" evidence="7">
    <location>
        <begin position="144"/>
        <end position="163"/>
    </location>
</feature>
<feature type="transmembrane region" description="Helical" evidence="7">
    <location>
        <begin position="91"/>
        <end position="108"/>
    </location>
</feature>
<feature type="transmembrane region" description="Helical" evidence="7">
    <location>
        <begin position="114"/>
        <end position="135"/>
    </location>
</feature>
<evidence type="ECO:0000256" key="5">
    <source>
        <dbReference type="ARBA" id="ARBA00023136"/>
    </source>
</evidence>
<protein>
    <submittedName>
        <fullName evidence="8">ABC transporter permease</fullName>
    </submittedName>
</protein>
<dbReference type="RefSeq" id="WP_188337226.1">
    <property type="nucleotide sequence ID" value="NZ_CP061281.1"/>
</dbReference>
<comment type="subcellular location">
    <subcellularLocation>
        <location evidence="1">Cell membrane</location>
        <topology evidence="1">Multi-pass membrane protein</topology>
    </subcellularLocation>
</comment>
<evidence type="ECO:0000256" key="7">
    <source>
        <dbReference type="SAM" id="Phobius"/>
    </source>
</evidence>
<name>A0A7H1B6Y6_9ACTN</name>
<organism evidence="8 9">
    <name type="scientific">Streptomyces xanthii</name>
    <dbReference type="NCBI Taxonomy" id="2768069"/>
    <lineage>
        <taxon>Bacteria</taxon>
        <taxon>Bacillati</taxon>
        <taxon>Actinomycetota</taxon>
        <taxon>Actinomycetes</taxon>
        <taxon>Kitasatosporales</taxon>
        <taxon>Streptomycetaceae</taxon>
        <taxon>Streptomyces</taxon>
    </lineage>
</organism>
<dbReference type="Pfam" id="PF02653">
    <property type="entry name" value="BPD_transp_2"/>
    <property type="match status" value="1"/>
</dbReference>
<feature type="region of interest" description="Disordered" evidence="6">
    <location>
        <begin position="366"/>
        <end position="386"/>
    </location>
</feature>
<keyword evidence="2" id="KW-1003">Cell membrane</keyword>
<evidence type="ECO:0000256" key="1">
    <source>
        <dbReference type="ARBA" id="ARBA00004651"/>
    </source>
</evidence>
<feature type="transmembrane region" description="Helical" evidence="7">
    <location>
        <begin position="12"/>
        <end position="37"/>
    </location>
</feature>
<dbReference type="CDD" id="cd06580">
    <property type="entry name" value="TM_PBP1_transp_TpRbsC_like"/>
    <property type="match status" value="1"/>
</dbReference>
<accession>A0A7H1B6Y6</accession>
<dbReference type="PANTHER" id="PTHR47089:SF1">
    <property type="entry name" value="GUANOSINE ABC TRANSPORTER PERMEASE PROTEIN NUPP"/>
    <property type="match status" value="1"/>
</dbReference>
<dbReference type="GO" id="GO:0005886">
    <property type="term" value="C:plasma membrane"/>
    <property type="evidence" value="ECO:0007669"/>
    <property type="project" value="UniProtKB-SubCell"/>
</dbReference>
<feature type="transmembrane region" description="Helical" evidence="7">
    <location>
        <begin position="246"/>
        <end position="266"/>
    </location>
</feature>
<evidence type="ECO:0000256" key="3">
    <source>
        <dbReference type="ARBA" id="ARBA00022692"/>
    </source>
</evidence>
<keyword evidence="9" id="KW-1185">Reference proteome</keyword>
<dbReference type="InterPro" id="IPR001851">
    <property type="entry name" value="ABC_transp_permease"/>
</dbReference>
<evidence type="ECO:0000256" key="6">
    <source>
        <dbReference type="SAM" id="MobiDB-lite"/>
    </source>
</evidence>
<evidence type="ECO:0000256" key="4">
    <source>
        <dbReference type="ARBA" id="ARBA00022989"/>
    </source>
</evidence>
<evidence type="ECO:0000313" key="8">
    <source>
        <dbReference type="EMBL" id="QNS04491.1"/>
    </source>
</evidence>
<evidence type="ECO:0000313" key="9">
    <source>
        <dbReference type="Proteomes" id="UP000516428"/>
    </source>
</evidence>
<dbReference type="PANTHER" id="PTHR47089">
    <property type="entry name" value="ABC TRANSPORTER, PERMEASE PROTEIN"/>
    <property type="match status" value="1"/>
</dbReference>
<keyword evidence="5 7" id="KW-0472">Membrane</keyword>
<dbReference type="Proteomes" id="UP000516428">
    <property type="component" value="Chromosome"/>
</dbReference>
<dbReference type="GO" id="GO:0022857">
    <property type="term" value="F:transmembrane transporter activity"/>
    <property type="evidence" value="ECO:0007669"/>
    <property type="project" value="InterPro"/>
</dbReference>
<keyword evidence="3 7" id="KW-0812">Transmembrane</keyword>
<dbReference type="KEGG" id="sxn:IAG42_13260"/>
<evidence type="ECO:0000256" key="2">
    <source>
        <dbReference type="ARBA" id="ARBA00022475"/>
    </source>
</evidence>